<keyword evidence="4" id="KW-1185">Reference proteome</keyword>
<sequence>MSLQMLQGGGSRKRQLILSIALDVLQSLGHLDFNCSRIKKLISKLDIVADFQSIVEEVTDCSFLYWRKEMMTTWFSMVYTDVNKFPWLQYLLDAFCDGLWLLKLGNVGKFTIHSHEEEIENALKSEIVTTLCRDIETDLRLHVHSTRLKGSVHINPRKTGVQNLSWYLQLKPLQLPFKYIDIKLHVESYLNSAFYNHTAMSSYDWKIYTEMRQLAELKYGLVLDDIHLPEHCLEYGVDVTEIIRNLQKFSTSYSYCITNQLFIEKVSSCEGRKTLRVVGVEHVASSVATHGLGTISNGIDSVLKFLTQKMTNLSELLEENFSISHSVKECRFWKSDEGAVNINTLLQGQEHKLTMGKLFLGDHELSFLERLCCIVTEIGNVLGLIRILRAGGSHHACSISRFINRPNNIISFMGNAQKLCFIDETVTAGGIMDVAIENKYQAEKHINCFSSLVTAFSKESESSEYLPFGDFFCIIPALVFSLIDSKIHCKDNILRRGHDVGNQILMDDGFVMGVAFILKVCLQPAIHLCLNGSLI</sequence>
<comment type="caution">
    <text evidence="3">The sequence shown here is derived from an EMBL/GenBank/DDBJ whole genome shotgun (WGS) entry which is preliminary data.</text>
</comment>
<evidence type="ECO:0000313" key="3">
    <source>
        <dbReference type="EMBL" id="KAF8379323.1"/>
    </source>
</evidence>
<evidence type="ECO:0000259" key="2">
    <source>
        <dbReference type="Pfam" id="PF14746"/>
    </source>
</evidence>
<protein>
    <submittedName>
        <fullName evidence="3">Uncharacterized protein</fullName>
    </submittedName>
</protein>
<dbReference type="InterPro" id="IPR027307">
    <property type="entry name" value="WASH7"/>
</dbReference>
<dbReference type="Proteomes" id="UP000655225">
    <property type="component" value="Unassembled WGS sequence"/>
</dbReference>
<feature type="domain" description="WASH complex subunit 7 C-terminal" evidence="2">
    <location>
        <begin position="442"/>
        <end position="523"/>
    </location>
</feature>
<organism evidence="3 4">
    <name type="scientific">Tetracentron sinense</name>
    <name type="common">Spur-leaf</name>
    <dbReference type="NCBI Taxonomy" id="13715"/>
    <lineage>
        <taxon>Eukaryota</taxon>
        <taxon>Viridiplantae</taxon>
        <taxon>Streptophyta</taxon>
        <taxon>Embryophyta</taxon>
        <taxon>Tracheophyta</taxon>
        <taxon>Spermatophyta</taxon>
        <taxon>Magnoliopsida</taxon>
        <taxon>Trochodendrales</taxon>
        <taxon>Trochodendraceae</taxon>
        <taxon>Tetracentron</taxon>
    </lineage>
</organism>
<dbReference type="PANTHER" id="PTHR31409">
    <property type="entry name" value="WASH COMPLEX SUBUNIT 4"/>
    <property type="match status" value="1"/>
</dbReference>
<dbReference type="GO" id="GO:0016197">
    <property type="term" value="P:endosomal transport"/>
    <property type="evidence" value="ECO:0007669"/>
    <property type="project" value="TreeGrafter"/>
</dbReference>
<dbReference type="GO" id="GO:0071203">
    <property type="term" value="C:WASH complex"/>
    <property type="evidence" value="ECO:0007669"/>
    <property type="project" value="InterPro"/>
</dbReference>
<dbReference type="PANTHER" id="PTHR31409:SF0">
    <property type="entry name" value="WASH COMPLEX SUBUNIT 4"/>
    <property type="match status" value="1"/>
</dbReference>
<gene>
    <name evidence="3" type="ORF">HHK36_028757</name>
</gene>
<evidence type="ECO:0000313" key="4">
    <source>
        <dbReference type="Proteomes" id="UP000655225"/>
    </source>
</evidence>
<feature type="domain" description="WASH complex subunit 7 central" evidence="1">
    <location>
        <begin position="63"/>
        <end position="405"/>
    </location>
</feature>
<dbReference type="GO" id="GO:0007032">
    <property type="term" value="P:endosome organization"/>
    <property type="evidence" value="ECO:0007669"/>
    <property type="project" value="TreeGrafter"/>
</dbReference>
<accession>A0A834YD10</accession>
<evidence type="ECO:0000259" key="1">
    <source>
        <dbReference type="Pfam" id="PF14744"/>
    </source>
</evidence>
<dbReference type="InterPro" id="IPR028283">
    <property type="entry name" value="WASH-7_C"/>
</dbReference>
<reference evidence="3 4" key="1">
    <citation type="submission" date="2020-04" db="EMBL/GenBank/DDBJ databases">
        <title>Plant Genome Project.</title>
        <authorList>
            <person name="Zhang R.-G."/>
        </authorList>
    </citation>
    <scope>NUCLEOTIDE SEQUENCE [LARGE SCALE GENOMIC DNA]</scope>
    <source>
        <strain evidence="3">YNK0</strain>
        <tissue evidence="3">Leaf</tissue>
    </source>
</reference>
<dbReference type="EMBL" id="JABCRI010000022">
    <property type="protein sequence ID" value="KAF8379323.1"/>
    <property type="molecule type" value="Genomic_DNA"/>
</dbReference>
<dbReference type="Pfam" id="PF14744">
    <property type="entry name" value="WASH-7_mid"/>
    <property type="match status" value="1"/>
</dbReference>
<dbReference type="GO" id="GO:0005768">
    <property type="term" value="C:endosome"/>
    <property type="evidence" value="ECO:0007669"/>
    <property type="project" value="TreeGrafter"/>
</dbReference>
<dbReference type="AlphaFoldDB" id="A0A834YD10"/>
<dbReference type="Pfam" id="PF14746">
    <property type="entry name" value="WASH-7_C"/>
    <property type="match status" value="1"/>
</dbReference>
<dbReference type="OrthoDB" id="10261210at2759"/>
<dbReference type="OMA" id="HTTINFA"/>
<dbReference type="InterPro" id="IPR028282">
    <property type="entry name" value="WASH-7_central"/>
</dbReference>
<proteinExistence type="predicted"/>
<name>A0A834YD10_TETSI</name>